<sequence>MSIIADRGLFVRLLVQSGKFASADAEAFADAMDAATREPATKLDLIEVRNELKGDINALRSELKGDINALRSELKGEINALRTELKGEVTALRTEVKGDIAGLRQDVALLDQRITAMADRILVRVGGMGLALAGLLFAALRLLP</sequence>
<dbReference type="SUPFAM" id="SSF47162">
    <property type="entry name" value="Apolipoprotein"/>
    <property type="match status" value="1"/>
</dbReference>
<protein>
    <recommendedName>
        <fullName evidence="4">DUF1640 domain-containing protein</fullName>
    </recommendedName>
</protein>
<evidence type="ECO:0000313" key="3">
    <source>
        <dbReference type="Proteomes" id="UP000295023"/>
    </source>
</evidence>
<accession>A0A4R4DQZ6</accession>
<dbReference type="EMBL" id="SKBM01000005">
    <property type="protein sequence ID" value="TCZ64471.1"/>
    <property type="molecule type" value="Genomic_DNA"/>
</dbReference>
<comment type="caution">
    <text evidence="2">The sequence shown here is derived from an EMBL/GenBank/DDBJ whole genome shotgun (WGS) entry which is preliminary data.</text>
</comment>
<dbReference type="Gene3D" id="1.20.58.130">
    <property type="match status" value="1"/>
</dbReference>
<keyword evidence="1" id="KW-0812">Transmembrane</keyword>
<evidence type="ECO:0000256" key="1">
    <source>
        <dbReference type="SAM" id="Phobius"/>
    </source>
</evidence>
<keyword evidence="1" id="KW-0472">Membrane</keyword>
<organism evidence="2 3">
    <name type="scientific">Roseicella aquatilis</name>
    <dbReference type="NCBI Taxonomy" id="2527868"/>
    <lineage>
        <taxon>Bacteria</taxon>
        <taxon>Pseudomonadati</taxon>
        <taxon>Pseudomonadota</taxon>
        <taxon>Alphaproteobacteria</taxon>
        <taxon>Acetobacterales</taxon>
        <taxon>Roseomonadaceae</taxon>
        <taxon>Roseicella</taxon>
    </lineage>
</organism>
<evidence type="ECO:0000313" key="2">
    <source>
        <dbReference type="EMBL" id="TCZ64471.1"/>
    </source>
</evidence>
<feature type="transmembrane region" description="Helical" evidence="1">
    <location>
        <begin position="121"/>
        <end position="143"/>
    </location>
</feature>
<dbReference type="Proteomes" id="UP000295023">
    <property type="component" value="Unassembled WGS sequence"/>
</dbReference>
<reference evidence="2 3" key="1">
    <citation type="submission" date="2019-03" db="EMBL/GenBank/DDBJ databases">
        <title>Paracraurococcus aquatilis NE82 genome sequence.</title>
        <authorList>
            <person name="Zhao Y."/>
            <person name="Du Z."/>
        </authorList>
    </citation>
    <scope>NUCLEOTIDE SEQUENCE [LARGE SCALE GENOMIC DNA]</scope>
    <source>
        <strain evidence="2 3">NE82</strain>
    </source>
</reference>
<evidence type="ECO:0008006" key="4">
    <source>
        <dbReference type="Google" id="ProtNLM"/>
    </source>
</evidence>
<keyword evidence="3" id="KW-1185">Reference proteome</keyword>
<dbReference type="AlphaFoldDB" id="A0A4R4DQZ6"/>
<keyword evidence="1" id="KW-1133">Transmembrane helix</keyword>
<gene>
    <name evidence="2" type="ORF">EXY23_07445</name>
</gene>
<dbReference type="RefSeq" id="WP_132286391.1">
    <property type="nucleotide sequence ID" value="NZ_SKBM01000005.1"/>
</dbReference>
<proteinExistence type="predicted"/>
<name>A0A4R4DQZ6_9PROT</name>